<reference evidence="2 3" key="1">
    <citation type="submission" date="2021-06" db="EMBL/GenBank/DDBJ databases">
        <authorList>
            <person name="Kallberg Y."/>
            <person name="Tangrot J."/>
            <person name="Rosling A."/>
        </authorList>
    </citation>
    <scope>NUCLEOTIDE SEQUENCE [LARGE SCALE GENOMIC DNA]</scope>
    <source>
        <strain evidence="2 3">120-4 pot B 10/14</strain>
    </source>
</reference>
<feature type="compositionally biased region" description="Polar residues" evidence="1">
    <location>
        <begin position="37"/>
        <end position="50"/>
    </location>
</feature>
<organism evidence="2 3">
    <name type="scientific">Gigaspora margarita</name>
    <dbReference type="NCBI Taxonomy" id="4874"/>
    <lineage>
        <taxon>Eukaryota</taxon>
        <taxon>Fungi</taxon>
        <taxon>Fungi incertae sedis</taxon>
        <taxon>Mucoromycota</taxon>
        <taxon>Glomeromycotina</taxon>
        <taxon>Glomeromycetes</taxon>
        <taxon>Diversisporales</taxon>
        <taxon>Gigasporaceae</taxon>
        <taxon>Gigaspora</taxon>
    </lineage>
</organism>
<dbReference type="EMBL" id="CAJVQB010005345">
    <property type="protein sequence ID" value="CAG8659389.1"/>
    <property type="molecule type" value="Genomic_DNA"/>
</dbReference>
<sequence>MINKSGNEDKPLYENYTDCNIPLENGKNYKEEHNYRESSTFIPSERNQIN</sequence>
<evidence type="ECO:0000313" key="2">
    <source>
        <dbReference type="EMBL" id="CAG8659389.1"/>
    </source>
</evidence>
<name>A0ABN7UT49_GIGMA</name>
<feature type="compositionally biased region" description="Basic and acidic residues" evidence="1">
    <location>
        <begin position="1"/>
        <end position="12"/>
    </location>
</feature>
<dbReference type="Proteomes" id="UP000789901">
    <property type="component" value="Unassembled WGS sequence"/>
</dbReference>
<comment type="caution">
    <text evidence="2">The sequence shown here is derived from an EMBL/GenBank/DDBJ whole genome shotgun (WGS) entry which is preliminary data.</text>
</comment>
<feature type="compositionally biased region" description="Basic and acidic residues" evidence="1">
    <location>
        <begin position="27"/>
        <end position="36"/>
    </location>
</feature>
<evidence type="ECO:0000313" key="3">
    <source>
        <dbReference type="Proteomes" id="UP000789901"/>
    </source>
</evidence>
<accession>A0ABN7UT49</accession>
<evidence type="ECO:0000256" key="1">
    <source>
        <dbReference type="SAM" id="MobiDB-lite"/>
    </source>
</evidence>
<gene>
    <name evidence="2" type="ORF">GMARGA_LOCUS9799</name>
</gene>
<proteinExistence type="predicted"/>
<protein>
    <submittedName>
        <fullName evidence="2">46507_t:CDS:1</fullName>
    </submittedName>
</protein>
<keyword evidence="3" id="KW-1185">Reference proteome</keyword>
<feature type="region of interest" description="Disordered" evidence="1">
    <location>
        <begin position="1"/>
        <end position="50"/>
    </location>
</feature>